<accession>A0ABS8WJ44</accession>
<feature type="signal peptide" evidence="2">
    <location>
        <begin position="1"/>
        <end position="29"/>
    </location>
</feature>
<evidence type="ECO:0000256" key="2">
    <source>
        <dbReference type="SAM" id="SignalP"/>
    </source>
</evidence>
<keyword evidence="2" id="KW-0732">Signal</keyword>
<keyword evidence="4" id="KW-1185">Reference proteome</keyword>
<feature type="compositionally biased region" description="Polar residues" evidence="1">
    <location>
        <begin position="48"/>
        <end position="63"/>
    </location>
</feature>
<organism evidence="3 4">
    <name type="scientific">Datura stramonium</name>
    <name type="common">Jimsonweed</name>
    <name type="synonym">Common thornapple</name>
    <dbReference type="NCBI Taxonomy" id="4076"/>
    <lineage>
        <taxon>Eukaryota</taxon>
        <taxon>Viridiplantae</taxon>
        <taxon>Streptophyta</taxon>
        <taxon>Embryophyta</taxon>
        <taxon>Tracheophyta</taxon>
        <taxon>Spermatophyta</taxon>
        <taxon>Magnoliopsida</taxon>
        <taxon>eudicotyledons</taxon>
        <taxon>Gunneridae</taxon>
        <taxon>Pentapetalae</taxon>
        <taxon>asterids</taxon>
        <taxon>lamiids</taxon>
        <taxon>Solanales</taxon>
        <taxon>Solanaceae</taxon>
        <taxon>Solanoideae</taxon>
        <taxon>Datureae</taxon>
        <taxon>Datura</taxon>
    </lineage>
</organism>
<dbReference type="Proteomes" id="UP000823775">
    <property type="component" value="Unassembled WGS sequence"/>
</dbReference>
<feature type="chain" id="PRO_5045679819" evidence="2">
    <location>
        <begin position="30"/>
        <end position="233"/>
    </location>
</feature>
<evidence type="ECO:0000256" key="1">
    <source>
        <dbReference type="SAM" id="MobiDB-lite"/>
    </source>
</evidence>
<protein>
    <submittedName>
        <fullName evidence="3">Uncharacterized protein</fullName>
    </submittedName>
</protein>
<gene>
    <name evidence="3" type="ORF">HAX54_048253</name>
</gene>
<feature type="region of interest" description="Disordered" evidence="1">
    <location>
        <begin position="38"/>
        <end position="69"/>
    </location>
</feature>
<comment type="caution">
    <text evidence="3">The sequence shown here is derived from an EMBL/GenBank/DDBJ whole genome shotgun (WGS) entry which is preliminary data.</text>
</comment>
<evidence type="ECO:0000313" key="3">
    <source>
        <dbReference type="EMBL" id="MCE3050826.1"/>
    </source>
</evidence>
<name>A0ABS8WJ44_DATST</name>
<reference evidence="3 4" key="1">
    <citation type="journal article" date="2021" name="BMC Genomics">
        <title>Datura genome reveals duplications of psychoactive alkaloid biosynthetic genes and high mutation rate following tissue culture.</title>
        <authorList>
            <person name="Rajewski A."/>
            <person name="Carter-House D."/>
            <person name="Stajich J."/>
            <person name="Litt A."/>
        </authorList>
    </citation>
    <scope>NUCLEOTIDE SEQUENCE [LARGE SCALE GENOMIC DNA]</scope>
    <source>
        <strain evidence="3">AR-01</strain>
    </source>
</reference>
<sequence length="233" mass="25333">MEWAWGNVFWSVTIILLTFLLFPPPPAEDHPAIIAGSRRPGSPCSAAHASTRQRATQDTNGSKTKVRSGGLAKARFSGDSLAGAASELFRNHDVAFAERNILAGSVTTSSKVEMGNDRAVMQTRSNVQGSSDEVKEMEKKPGFVSLSPTGITADADHTQSKFPWLAPECWLVECIKFRLSRIQCLSWSYAAIEDMQHVILSPGSADFSALYDDNIAIGMYSDDEGDFCVAPQE</sequence>
<proteinExistence type="predicted"/>
<dbReference type="EMBL" id="JACEIK010007928">
    <property type="protein sequence ID" value="MCE3050826.1"/>
    <property type="molecule type" value="Genomic_DNA"/>
</dbReference>
<evidence type="ECO:0000313" key="4">
    <source>
        <dbReference type="Proteomes" id="UP000823775"/>
    </source>
</evidence>